<accession>A0ABS4E6K6</accession>
<dbReference type="InterPro" id="IPR010412">
    <property type="entry name" value="DUF1007"/>
</dbReference>
<proteinExistence type="predicted"/>
<dbReference type="Proteomes" id="UP000759443">
    <property type="component" value="Unassembled WGS sequence"/>
</dbReference>
<feature type="signal peptide" evidence="1">
    <location>
        <begin position="1"/>
        <end position="23"/>
    </location>
</feature>
<keyword evidence="1" id="KW-0732">Signal</keyword>
<dbReference type="Pfam" id="PF06226">
    <property type="entry name" value="DUF1007"/>
    <property type="match status" value="1"/>
</dbReference>
<gene>
    <name evidence="2" type="ORF">J2Z17_005020</name>
</gene>
<dbReference type="EMBL" id="JAGGJU010000020">
    <property type="protein sequence ID" value="MBP1853558.1"/>
    <property type="molecule type" value="Genomic_DNA"/>
</dbReference>
<evidence type="ECO:0000256" key="1">
    <source>
        <dbReference type="SAM" id="SignalP"/>
    </source>
</evidence>
<comment type="caution">
    <text evidence="2">The sequence shown here is derived from an EMBL/GenBank/DDBJ whole genome shotgun (WGS) entry which is preliminary data.</text>
</comment>
<evidence type="ECO:0000313" key="2">
    <source>
        <dbReference type="EMBL" id="MBP1853558.1"/>
    </source>
</evidence>
<sequence>MRHLLTSLLVLSLLIALASPASAHPDIAVTTRLLFDMQGGTVVRLLESWTFDRYRSAALMRAFDADRDGQLSDGEGAALLDGILPDLAAKDYFTAVTSAGEPVALDRRIMIEARAENGIVSLAFALPLTGAAHPDAAHPLSVMLSDPSYVMAFRPAEGHALQLRGDDGDCRFSTEDRPADRYFGGLVVPRATVLICR</sequence>
<feature type="chain" id="PRO_5045680988" evidence="1">
    <location>
        <begin position="24"/>
        <end position="197"/>
    </location>
</feature>
<evidence type="ECO:0000313" key="3">
    <source>
        <dbReference type="Proteomes" id="UP000759443"/>
    </source>
</evidence>
<protein>
    <submittedName>
        <fullName evidence="2">ABC-type uncharacterized transport system substrate-binding protein</fullName>
    </submittedName>
</protein>
<keyword evidence="3" id="KW-1185">Reference proteome</keyword>
<reference evidence="2 3" key="1">
    <citation type="submission" date="2021-03" db="EMBL/GenBank/DDBJ databases">
        <title>Genomic Encyclopedia of Type Strains, Phase IV (KMG-IV): sequencing the most valuable type-strain genomes for metagenomic binning, comparative biology and taxonomic classification.</title>
        <authorList>
            <person name="Goeker M."/>
        </authorList>
    </citation>
    <scope>NUCLEOTIDE SEQUENCE [LARGE SCALE GENOMIC DNA]</scope>
    <source>
        <strain evidence="2 3">DSM 21600</strain>
    </source>
</reference>
<name>A0ABS4E6K6_9HYPH</name>
<dbReference type="RefSeq" id="WP_209949491.1">
    <property type="nucleotide sequence ID" value="NZ_JAGGJU010000020.1"/>
</dbReference>
<organism evidence="2 3">
    <name type="scientific">Rhizobium halophytocola</name>
    <dbReference type="NCBI Taxonomy" id="735519"/>
    <lineage>
        <taxon>Bacteria</taxon>
        <taxon>Pseudomonadati</taxon>
        <taxon>Pseudomonadota</taxon>
        <taxon>Alphaproteobacteria</taxon>
        <taxon>Hyphomicrobiales</taxon>
        <taxon>Rhizobiaceae</taxon>
        <taxon>Rhizobium/Agrobacterium group</taxon>
        <taxon>Rhizobium</taxon>
    </lineage>
</organism>